<dbReference type="OrthoDB" id="4121208at2759"/>
<gene>
    <name evidence="2" type="ORF">BJ875DRAFT_471044</name>
</gene>
<evidence type="ECO:0000313" key="3">
    <source>
        <dbReference type="Proteomes" id="UP000824998"/>
    </source>
</evidence>
<feature type="region of interest" description="Disordered" evidence="1">
    <location>
        <begin position="224"/>
        <end position="262"/>
    </location>
</feature>
<name>A0A9P7YC13_9HELO</name>
<keyword evidence="3" id="KW-1185">Reference proteome</keyword>
<protein>
    <submittedName>
        <fullName evidence="2">Uncharacterized protein</fullName>
    </submittedName>
</protein>
<evidence type="ECO:0000313" key="2">
    <source>
        <dbReference type="EMBL" id="KAG9230871.1"/>
    </source>
</evidence>
<dbReference type="EMBL" id="MU251639">
    <property type="protein sequence ID" value="KAG9230871.1"/>
    <property type="molecule type" value="Genomic_DNA"/>
</dbReference>
<sequence>MRSTIERFQTFQVCNAPGNNETDLASCVSAFDSGPSTSSCSTILTGIFTRVTISDCSQSVPFSTKATYSLAKPTSFASVKPASALRLRQVPDTPLAKGNYVQQIISYYISPWQSIVENDPRNITVLTYKSDEGGKQTCETTSEVWVLHTTYVPVTVASTISLSTSFAQPAILVIDPALTITLPAGKCRLLTELPYANSIGREEYAIQNELSETDTTITTTITRRSTTTTTTTTTVPRRQSTSTVTGTVPLANDEEDAGTYTTTGSTVLTESSLIQLTRTLAL</sequence>
<organism evidence="2 3">
    <name type="scientific">Amylocarpus encephaloides</name>
    <dbReference type="NCBI Taxonomy" id="45428"/>
    <lineage>
        <taxon>Eukaryota</taxon>
        <taxon>Fungi</taxon>
        <taxon>Dikarya</taxon>
        <taxon>Ascomycota</taxon>
        <taxon>Pezizomycotina</taxon>
        <taxon>Leotiomycetes</taxon>
        <taxon>Helotiales</taxon>
        <taxon>Helotiales incertae sedis</taxon>
        <taxon>Amylocarpus</taxon>
    </lineage>
</organism>
<feature type="compositionally biased region" description="Low complexity" evidence="1">
    <location>
        <begin position="224"/>
        <end position="245"/>
    </location>
</feature>
<dbReference type="Proteomes" id="UP000824998">
    <property type="component" value="Unassembled WGS sequence"/>
</dbReference>
<dbReference type="AlphaFoldDB" id="A0A9P7YC13"/>
<proteinExistence type="predicted"/>
<evidence type="ECO:0000256" key="1">
    <source>
        <dbReference type="SAM" id="MobiDB-lite"/>
    </source>
</evidence>
<accession>A0A9P7YC13</accession>
<comment type="caution">
    <text evidence="2">The sequence shown here is derived from an EMBL/GenBank/DDBJ whole genome shotgun (WGS) entry which is preliminary data.</text>
</comment>
<reference evidence="2" key="1">
    <citation type="journal article" date="2021" name="IMA Fungus">
        <title>Genomic characterization of three marine fungi, including Emericellopsis atlantica sp. nov. with signatures of a generalist lifestyle and marine biomass degradation.</title>
        <authorList>
            <person name="Hagestad O.C."/>
            <person name="Hou L."/>
            <person name="Andersen J.H."/>
            <person name="Hansen E.H."/>
            <person name="Altermark B."/>
            <person name="Li C."/>
            <person name="Kuhnert E."/>
            <person name="Cox R.J."/>
            <person name="Crous P.W."/>
            <person name="Spatafora J.W."/>
            <person name="Lail K."/>
            <person name="Amirebrahimi M."/>
            <person name="Lipzen A."/>
            <person name="Pangilinan J."/>
            <person name="Andreopoulos W."/>
            <person name="Hayes R.D."/>
            <person name="Ng V."/>
            <person name="Grigoriev I.V."/>
            <person name="Jackson S.A."/>
            <person name="Sutton T.D.S."/>
            <person name="Dobson A.D.W."/>
            <person name="Rama T."/>
        </authorList>
    </citation>
    <scope>NUCLEOTIDE SEQUENCE</scope>
    <source>
        <strain evidence="2">TRa018bII</strain>
    </source>
</reference>